<accession>A0ABD5S5R1</accession>
<dbReference type="EMBL" id="JBHSWU010001449">
    <property type="protein sequence ID" value="MFC6726851.1"/>
    <property type="molecule type" value="Genomic_DNA"/>
</dbReference>
<evidence type="ECO:0000313" key="1">
    <source>
        <dbReference type="EMBL" id="MFC6726851.1"/>
    </source>
</evidence>
<evidence type="ECO:0008006" key="3">
    <source>
        <dbReference type="Google" id="ProtNLM"/>
    </source>
</evidence>
<organism evidence="1 2">
    <name type="scientific">Halobium palmae</name>
    <dbReference type="NCBI Taxonomy" id="1776492"/>
    <lineage>
        <taxon>Archaea</taxon>
        <taxon>Methanobacteriati</taxon>
        <taxon>Methanobacteriota</taxon>
        <taxon>Stenosarchaea group</taxon>
        <taxon>Halobacteria</taxon>
        <taxon>Halobacteriales</taxon>
        <taxon>Haloferacaceae</taxon>
        <taxon>Halobium</taxon>
    </lineage>
</organism>
<dbReference type="SUPFAM" id="SSF110296">
    <property type="entry name" value="Oligoxyloglucan reducing end-specific cellobiohydrolase"/>
    <property type="match status" value="1"/>
</dbReference>
<dbReference type="AlphaFoldDB" id="A0ABD5S5R1"/>
<feature type="non-terminal residue" evidence="1">
    <location>
        <position position="193"/>
    </location>
</feature>
<keyword evidence="2" id="KW-1185">Reference proteome</keyword>
<evidence type="ECO:0000313" key="2">
    <source>
        <dbReference type="Proteomes" id="UP001596328"/>
    </source>
</evidence>
<reference evidence="1 2" key="1">
    <citation type="journal article" date="2019" name="Int. J. Syst. Evol. Microbiol.">
        <title>The Global Catalogue of Microorganisms (GCM) 10K type strain sequencing project: providing services to taxonomists for standard genome sequencing and annotation.</title>
        <authorList>
            <consortium name="The Broad Institute Genomics Platform"/>
            <consortium name="The Broad Institute Genome Sequencing Center for Infectious Disease"/>
            <person name="Wu L."/>
            <person name="Ma J."/>
        </authorList>
    </citation>
    <scope>NUCLEOTIDE SEQUENCE [LARGE SCALE GENOMIC DNA]</scope>
    <source>
        <strain evidence="1 2">NBRC 111368</strain>
    </source>
</reference>
<feature type="non-terminal residue" evidence="1">
    <location>
        <position position="1"/>
    </location>
</feature>
<comment type="caution">
    <text evidence="1">The sequence shown here is derived from an EMBL/GenBank/DDBJ whole genome shotgun (WGS) entry which is preliminary data.</text>
</comment>
<gene>
    <name evidence="1" type="ORF">ACFQE1_21235</name>
</gene>
<sequence>ALRDVAVTDDGRAIWFVGGSGVIGEYRVDTDTLTNYSAPKGKTSTWEAVSVRGRAGRDERLYFVNGSGELLVGVRQGSGAVAYRKVIKPGGGSTIPAIDFHARERGHVCSTSQLVSESTDGGRSWTRIGIDFSGTSFYDLASVGPKDVNVAAGNGIIYRYDGFRWTPHVVDDRRQGIRAIDRLATRGLATGAG</sequence>
<protein>
    <recommendedName>
        <fullName evidence="3">Glycosyl hydrolase</fullName>
    </recommendedName>
</protein>
<proteinExistence type="predicted"/>
<dbReference type="Proteomes" id="UP001596328">
    <property type="component" value="Unassembled WGS sequence"/>
</dbReference>
<name>A0ABD5S5R1_9EURY</name>